<evidence type="ECO:0000313" key="2">
    <source>
        <dbReference type="Proteomes" id="UP000753802"/>
    </source>
</evidence>
<evidence type="ECO:0008006" key="3">
    <source>
        <dbReference type="Google" id="ProtNLM"/>
    </source>
</evidence>
<dbReference type="EMBL" id="JAACJS010000015">
    <property type="protein sequence ID" value="NCI51012.1"/>
    <property type="molecule type" value="Genomic_DNA"/>
</dbReference>
<comment type="caution">
    <text evidence="1">The sequence shown here is derived from an EMBL/GenBank/DDBJ whole genome shotgun (WGS) entry which is preliminary data.</text>
</comment>
<reference evidence="1 2" key="1">
    <citation type="submission" date="2020-01" db="EMBL/GenBank/DDBJ databases">
        <title>Genome analysis.</title>
        <authorList>
            <person name="Wu S."/>
            <person name="Wang G."/>
        </authorList>
    </citation>
    <scope>NUCLEOTIDE SEQUENCE [LARGE SCALE GENOMIC DNA]</scope>
    <source>
        <strain evidence="1 2">SYL130</strain>
    </source>
</reference>
<dbReference type="RefSeq" id="WP_161819313.1">
    <property type="nucleotide sequence ID" value="NZ_JAACJS010000015.1"/>
</dbReference>
<evidence type="ECO:0000313" key="1">
    <source>
        <dbReference type="EMBL" id="NCI51012.1"/>
    </source>
</evidence>
<protein>
    <recommendedName>
        <fullName evidence="3">YD repeat-containing protein</fullName>
    </recommendedName>
</protein>
<dbReference type="Proteomes" id="UP000753802">
    <property type="component" value="Unassembled WGS sequence"/>
</dbReference>
<dbReference type="PROSITE" id="PS51257">
    <property type="entry name" value="PROKAR_LIPOPROTEIN"/>
    <property type="match status" value="1"/>
</dbReference>
<sequence>MKRNQLFAFWAVVVVLLASSCQKQYERPDITLPTGSGGGGGTTGSTTGSLLIKAEAKTTGNTTEGSVTNYEWDANNRMTKVVVSVTDSSNNTVSIAYRFVRDASGRVTKIISNSFSAVQPGAGFPDSIYIDVHYPPGSNDFDYSKYTVDFGGLSLTDSVAYKYSNGTMVSRTDYSGFSAIGGVTMAQHSTFEYANQNLTKIKVFAAGNLTTPAATTTCAYDSKNAALPTGNESFLPGMNLASVSKNNPSQESTADNTGSVIFLANYTFQYNADNYPVTGTITTAKPSAKTQTVKFTYK</sequence>
<organism evidence="1 2">
    <name type="scientific">Sediminibacterium roseum</name>
    <dbReference type="NCBI Taxonomy" id="1978412"/>
    <lineage>
        <taxon>Bacteria</taxon>
        <taxon>Pseudomonadati</taxon>
        <taxon>Bacteroidota</taxon>
        <taxon>Chitinophagia</taxon>
        <taxon>Chitinophagales</taxon>
        <taxon>Chitinophagaceae</taxon>
        <taxon>Sediminibacterium</taxon>
    </lineage>
</organism>
<keyword evidence="2" id="KW-1185">Reference proteome</keyword>
<gene>
    <name evidence="1" type="ORF">GWC95_13845</name>
</gene>
<accession>A0ABW9ZZ63</accession>
<proteinExistence type="predicted"/>
<name>A0ABW9ZZ63_9BACT</name>